<keyword evidence="3" id="KW-0779">Telomere</keyword>
<proteinExistence type="predicted"/>
<reference evidence="6" key="1">
    <citation type="submission" date="2023-04" db="EMBL/GenBank/DDBJ databases">
        <title>Ambrosiozyma monospora NBRC 1965.</title>
        <authorList>
            <person name="Ichikawa N."/>
            <person name="Sato H."/>
            <person name="Tonouchi N."/>
        </authorList>
    </citation>
    <scope>NUCLEOTIDE SEQUENCE</scope>
    <source>
        <strain evidence="6">NBRC 1965</strain>
    </source>
</reference>
<dbReference type="Gene3D" id="2.40.50.1040">
    <property type="match status" value="1"/>
</dbReference>
<feature type="region of interest" description="Disordered" evidence="4">
    <location>
        <begin position="1"/>
        <end position="22"/>
    </location>
</feature>
<organism evidence="6 7">
    <name type="scientific">Ambrosiozyma monospora</name>
    <name type="common">Yeast</name>
    <name type="synonym">Endomycopsis monosporus</name>
    <dbReference type="NCBI Taxonomy" id="43982"/>
    <lineage>
        <taxon>Eukaryota</taxon>
        <taxon>Fungi</taxon>
        <taxon>Dikarya</taxon>
        <taxon>Ascomycota</taxon>
        <taxon>Saccharomycotina</taxon>
        <taxon>Pichiomycetes</taxon>
        <taxon>Pichiales</taxon>
        <taxon>Pichiaceae</taxon>
        <taxon>Ambrosiozyma</taxon>
    </lineage>
</organism>
<sequence>MRLSTSPQRQQQPPPEKLISKSKKKLQNNITTDFAPGQSHIVLKRNGINYYHPNIFHTSKTLRYQSDGKYFPLSIRDLLKVENCKDVYDALGRHPDSFHIILFDNHPLQKIRIMGKVIGERWQEFENDVGYGYGYNERNSRESKGYAERTTVTRTVSPNIQTKTIHLLDLNDGSSSSSVTVKLESLQYTMCGFNFEKNFDKLVQVDGMIKFYRGSITLVAESVRVMGSINDLMLEVNWWKQVMSVRKEYIAQPWVFKIEDKLSTRELIDEQTKKSKRVHYDINNVDVITIDDDDIDEDDEVQEIKYKLDYNEAQKERRLKKLKFNPRFEVPNMLDSVWIHRDKQESSPSPSPSMKPKDLSPLPTVTNDDIFTPTIPCGQNDVDPSVIVLSDSDDNYHNSNKVETSAKPPKESQQQQHTPNVAETAQELHFINQSPSFNSQKQSESRVPVQGTPEYFEDSMISNSIHVYSEEKYETEVITFILKQQKQKFPLLSLVEDSNLTKILTNLALTSFYNATINGSIDEASLTSKFQGFDVGVTKTEIFHRCRKRLIKCRLFDISKNKNIHAQNIFKIVHFVNKKIKHVCKKQQQEIESIIKDTAIISMRSSNAYMSILKAKLKNCHLFPIDVNHLNLSVSKLLNISEPLPNIYLNTIISQILLNEFNEPGIVGACQFQFQVEMSWVYNTCQDQWIHAWELKRMVDKTNLGDLSCEIRASQVCVSIDSNKENMVGLEVGNKLRLLR</sequence>
<evidence type="ECO:0000313" key="6">
    <source>
        <dbReference type="EMBL" id="GMG39553.1"/>
    </source>
</evidence>
<evidence type="ECO:0000256" key="3">
    <source>
        <dbReference type="ARBA" id="ARBA00022895"/>
    </source>
</evidence>
<feature type="domain" description="CST complex subunit Stn1 N-terminal" evidence="5">
    <location>
        <begin position="46"/>
        <end position="128"/>
    </location>
</feature>
<keyword evidence="7" id="KW-1185">Reference proteome</keyword>
<feature type="compositionally biased region" description="Low complexity" evidence="4">
    <location>
        <begin position="346"/>
        <end position="363"/>
    </location>
</feature>
<dbReference type="Pfam" id="PF10451">
    <property type="entry name" value="Stn1"/>
    <property type="match status" value="1"/>
</dbReference>
<dbReference type="GO" id="GO:0000781">
    <property type="term" value="C:chromosome, telomeric region"/>
    <property type="evidence" value="ECO:0007669"/>
    <property type="project" value="UniProtKB-SubCell"/>
</dbReference>
<gene>
    <name evidence="6" type="ORF">Amon01_000543900</name>
</gene>
<protein>
    <submittedName>
        <fullName evidence="6">Unnamed protein product</fullName>
    </submittedName>
</protein>
<evidence type="ECO:0000313" key="7">
    <source>
        <dbReference type="Proteomes" id="UP001165063"/>
    </source>
</evidence>
<feature type="region of interest" description="Disordered" evidence="4">
    <location>
        <begin position="342"/>
        <end position="422"/>
    </location>
</feature>
<dbReference type="EMBL" id="BSXU01003012">
    <property type="protein sequence ID" value="GMG39553.1"/>
    <property type="molecule type" value="Genomic_DNA"/>
</dbReference>
<evidence type="ECO:0000259" key="5">
    <source>
        <dbReference type="Pfam" id="PF10451"/>
    </source>
</evidence>
<keyword evidence="2" id="KW-0158">Chromosome</keyword>
<name>A0A9W7DGW2_AMBMO</name>
<evidence type="ECO:0000256" key="2">
    <source>
        <dbReference type="ARBA" id="ARBA00022454"/>
    </source>
</evidence>
<comment type="subcellular location">
    <subcellularLocation>
        <location evidence="1">Chromosome</location>
        <location evidence="1">Telomere</location>
    </subcellularLocation>
</comment>
<comment type="caution">
    <text evidence="6">The sequence shown here is derived from an EMBL/GenBank/DDBJ whole genome shotgun (WGS) entry which is preliminary data.</text>
</comment>
<accession>A0A9W7DGW2</accession>
<dbReference type="Proteomes" id="UP001165063">
    <property type="component" value="Unassembled WGS sequence"/>
</dbReference>
<dbReference type="OrthoDB" id="77828at2759"/>
<dbReference type="AlphaFoldDB" id="A0A9W7DGW2"/>
<dbReference type="InterPro" id="IPR018856">
    <property type="entry name" value="Stn1_N"/>
</dbReference>
<evidence type="ECO:0000256" key="4">
    <source>
        <dbReference type="SAM" id="MobiDB-lite"/>
    </source>
</evidence>
<feature type="compositionally biased region" description="Polar residues" evidence="4">
    <location>
        <begin position="411"/>
        <end position="422"/>
    </location>
</feature>
<evidence type="ECO:0000256" key="1">
    <source>
        <dbReference type="ARBA" id="ARBA00004574"/>
    </source>
</evidence>